<gene>
    <name evidence="1" type="ORF">N7603_03615</name>
</gene>
<name>A0ABT2PYC6_9MOLU</name>
<organism evidence="1 2">
    <name type="scientific">Paracholeplasma vituli</name>
    <dbReference type="NCBI Taxonomy" id="69473"/>
    <lineage>
        <taxon>Bacteria</taxon>
        <taxon>Bacillati</taxon>
        <taxon>Mycoplasmatota</taxon>
        <taxon>Mollicutes</taxon>
        <taxon>Acholeplasmatales</taxon>
        <taxon>Acholeplasmataceae</taxon>
        <taxon>Paracholeplasma</taxon>
    </lineage>
</organism>
<evidence type="ECO:0000313" key="1">
    <source>
        <dbReference type="EMBL" id="MCU0104737.1"/>
    </source>
</evidence>
<dbReference type="EMBL" id="JAOEGN010000005">
    <property type="protein sequence ID" value="MCU0104737.1"/>
    <property type="molecule type" value="Genomic_DNA"/>
</dbReference>
<accession>A0ABT2PYC6</accession>
<dbReference type="SUPFAM" id="SSF54913">
    <property type="entry name" value="GlnB-like"/>
    <property type="match status" value="1"/>
</dbReference>
<evidence type="ECO:0008006" key="3">
    <source>
        <dbReference type="Google" id="ProtNLM"/>
    </source>
</evidence>
<proteinExistence type="predicted"/>
<dbReference type="Proteomes" id="UP001209076">
    <property type="component" value="Unassembled WGS sequence"/>
</dbReference>
<dbReference type="RefSeq" id="WP_262095987.1">
    <property type="nucleotide sequence ID" value="NZ_JAOEGN010000005.1"/>
</dbReference>
<dbReference type="InterPro" id="IPR015867">
    <property type="entry name" value="N-reg_PII/ATP_PRibTrfase_C"/>
</dbReference>
<reference evidence="2" key="1">
    <citation type="submission" date="2023-07" db="EMBL/GenBank/DDBJ databases">
        <title>Novel Mycoplasma species identified in domestic and wild animals.</title>
        <authorList>
            <person name="Volokhov D.V."/>
            <person name="Furtak V.A."/>
            <person name="Zagorodnyaya T.A."/>
        </authorList>
    </citation>
    <scope>NUCLEOTIDE SEQUENCE [LARGE SCALE GENOMIC DNA]</scope>
    <source>
        <strain evidence="2">92-19</strain>
    </source>
</reference>
<dbReference type="Gene3D" id="3.30.70.120">
    <property type="match status" value="1"/>
</dbReference>
<comment type="caution">
    <text evidence="1">The sequence shown here is derived from an EMBL/GenBank/DDBJ whole genome shotgun (WGS) entry which is preliminary data.</text>
</comment>
<sequence>MENQSLILFVCNHGYAYDAMAEARKAGARGGTIIHGRSSISTEKQKFFGITVHPEKDILMVVCTDEQKQALMKAMSSKYGVTSDAKGLCFSLKVEDSIGISFDPLD</sequence>
<protein>
    <recommendedName>
        <fullName evidence="3">Transcriptional regulator</fullName>
    </recommendedName>
</protein>
<evidence type="ECO:0000313" key="2">
    <source>
        <dbReference type="Proteomes" id="UP001209076"/>
    </source>
</evidence>
<keyword evidence="2" id="KW-1185">Reference proteome</keyword>
<dbReference type="InterPro" id="IPR011322">
    <property type="entry name" value="N-reg_PII-like_a/b"/>
</dbReference>